<comment type="subcellular location">
    <subcellularLocation>
        <location evidence="1">Nucleus</location>
    </subcellularLocation>
</comment>
<proteinExistence type="predicted"/>
<dbReference type="OrthoDB" id="1870484at2759"/>
<reference evidence="6" key="1">
    <citation type="submission" date="2019-12" db="EMBL/GenBank/DDBJ databases">
        <authorList>
            <person name="Scholes J."/>
        </authorList>
    </citation>
    <scope>NUCLEOTIDE SEQUENCE</scope>
</reference>
<keyword evidence="3" id="KW-0804">Transcription</keyword>
<organism evidence="6 7">
    <name type="scientific">Striga hermonthica</name>
    <name type="common">Purple witchweed</name>
    <name type="synonym">Buchnera hermonthica</name>
    <dbReference type="NCBI Taxonomy" id="68872"/>
    <lineage>
        <taxon>Eukaryota</taxon>
        <taxon>Viridiplantae</taxon>
        <taxon>Streptophyta</taxon>
        <taxon>Embryophyta</taxon>
        <taxon>Tracheophyta</taxon>
        <taxon>Spermatophyta</taxon>
        <taxon>Magnoliopsida</taxon>
        <taxon>eudicotyledons</taxon>
        <taxon>Gunneridae</taxon>
        <taxon>Pentapetalae</taxon>
        <taxon>asterids</taxon>
        <taxon>lamiids</taxon>
        <taxon>Lamiales</taxon>
        <taxon>Orobanchaceae</taxon>
        <taxon>Buchnereae</taxon>
        <taxon>Striga</taxon>
    </lineage>
</organism>
<dbReference type="PANTHER" id="PTHR13935:SF46">
    <property type="entry name" value="TRANSCRIPTION FACTOR BHLH167-RELATED"/>
    <property type="match status" value="1"/>
</dbReference>
<dbReference type="AlphaFoldDB" id="A0A9N7RMG0"/>
<name>A0A9N7RMG0_STRHE</name>
<dbReference type="InterPro" id="IPR015660">
    <property type="entry name" value="MASH1/Ascl1a-like"/>
</dbReference>
<dbReference type="InterPro" id="IPR036638">
    <property type="entry name" value="HLH_DNA-bd_sf"/>
</dbReference>
<evidence type="ECO:0000259" key="5">
    <source>
        <dbReference type="PROSITE" id="PS50888"/>
    </source>
</evidence>
<evidence type="ECO:0000256" key="3">
    <source>
        <dbReference type="ARBA" id="ARBA00023163"/>
    </source>
</evidence>
<dbReference type="GO" id="GO:0090575">
    <property type="term" value="C:RNA polymerase II transcription regulator complex"/>
    <property type="evidence" value="ECO:0007669"/>
    <property type="project" value="TreeGrafter"/>
</dbReference>
<evidence type="ECO:0000256" key="1">
    <source>
        <dbReference type="ARBA" id="ARBA00004123"/>
    </source>
</evidence>
<keyword evidence="7" id="KW-1185">Reference proteome</keyword>
<dbReference type="SUPFAM" id="SSF47459">
    <property type="entry name" value="HLH, helix-loop-helix DNA-binding domain"/>
    <property type="match status" value="1"/>
</dbReference>
<evidence type="ECO:0000313" key="7">
    <source>
        <dbReference type="Proteomes" id="UP001153555"/>
    </source>
</evidence>
<gene>
    <name evidence="6" type="ORF">SHERM_03232</name>
</gene>
<dbReference type="GO" id="GO:0000981">
    <property type="term" value="F:DNA-binding transcription factor activity, RNA polymerase II-specific"/>
    <property type="evidence" value="ECO:0007669"/>
    <property type="project" value="TreeGrafter"/>
</dbReference>
<dbReference type="EMBL" id="CACSLK010030184">
    <property type="protein sequence ID" value="CAA0836110.1"/>
    <property type="molecule type" value="Genomic_DNA"/>
</dbReference>
<comment type="caution">
    <text evidence="6">The sequence shown here is derived from an EMBL/GenBank/DDBJ whole genome shotgun (WGS) entry which is preliminary data.</text>
</comment>
<keyword evidence="2" id="KW-0805">Transcription regulation</keyword>
<dbReference type="GO" id="GO:0046983">
    <property type="term" value="F:protein dimerization activity"/>
    <property type="evidence" value="ECO:0007669"/>
    <property type="project" value="InterPro"/>
</dbReference>
<dbReference type="Proteomes" id="UP001153555">
    <property type="component" value="Unassembled WGS sequence"/>
</dbReference>
<dbReference type="GO" id="GO:0000977">
    <property type="term" value="F:RNA polymerase II transcription regulatory region sequence-specific DNA binding"/>
    <property type="evidence" value="ECO:0007669"/>
    <property type="project" value="TreeGrafter"/>
</dbReference>
<dbReference type="PANTHER" id="PTHR13935">
    <property type="entry name" value="ACHAETE-SCUTE TRANSCRIPTION FACTOR-RELATED"/>
    <property type="match status" value="1"/>
</dbReference>
<feature type="domain" description="BHLH" evidence="5">
    <location>
        <begin position="9"/>
        <end position="64"/>
    </location>
</feature>
<dbReference type="Gene3D" id="4.10.280.10">
    <property type="entry name" value="Helix-loop-helix DNA-binding domain"/>
    <property type="match status" value="1"/>
</dbReference>
<evidence type="ECO:0000313" key="6">
    <source>
        <dbReference type="EMBL" id="CAA0836110.1"/>
    </source>
</evidence>
<protein>
    <recommendedName>
        <fullName evidence="5">BHLH domain-containing protein</fullName>
    </recommendedName>
</protein>
<evidence type="ECO:0000256" key="2">
    <source>
        <dbReference type="ARBA" id="ARBA00023015"/>
    </source>
</evidence>
<dbReference type="Pfam" id="PF00010">
    <property type="entry name" value="HLH"/>
    <property type="match status" value="1"/>
</dbReference>
<dbReference type="InterPro" id="IPR011598">
    <property type="entry name" value="bHLH_dom"/>
</dbReference>
<sequence>MKKGESSSGNKVERKMIEKERRNLMKKLCSELVSIIPNDHFNPGKELLSQQDQLGKATEYIKLQAEKVENLKKKKQEMMMAHHTKSIIGSSSTNFPPTVEIVESGSGSSLEVVLITGPNQNFVVGQVIGILEEEGAQVVSWISSVGERIYHTFQAQVKVPRFGVDISSIRGRIMNLF</sequence>
<keyword evidence="4" id="KW-0539">Nucleus</keyword>
<dbReference type="PROSITE" id="PS50888">
    <property type="entry name" value="BHLH"/>
    <property type="match status" value="1"/>
</dbReference>
<evidence type="ECO:0000256" key="4">
    <source>
        <dbReference type="ARBA" id="ARBA00023242"/>
    </source>
</evidence>
<accession>A0A9N7RMG0</accession>